<dbReference type="AlphaFoldDB" id="A0A4Y2MZJ3"/>
<keyword evidence="2" id="KW-1185">Reference proteome</keyword>
<name>A0A4Y2MZJ3_ARAVE</name>
<reference evidence="1 2" key="1">
    <citation type="journal article" date="2019" name="Sci. Rep.">
        <title>Orb-weaving spider Araneus ventricosus genome elucidates the spidroin gene catalogue.</title>
        <authorList>
            <person name="Kono N."/>
            <person name="Nakamura H."/>
            <person name="Ohtoshi R."/>
            <person name="Moran D.A.P."/>
            <person name="Shinohara A."/>
            <person name="Yoshida Y."/>
            <person name="Fujiwara M."/>
            <person name="Mori M."/>
            <person name="Tomita M."/>
            <person name="Arakawa K."/>
        </authorList>
    </citation>
    <scope>NUCLEOTIDE SEQUENCE [LARGE SCALE GENOMIC DNA]</scope>
</reference>
<dbReference type="EMBL" id="BGPR01008252">
    <property type="protein sequence ID" value="GBN32548.1"/>
    <property type="molecule type" value="Genomic_DNA"/>
</dbReference>
<accession>A0A4Y2MZJ3</accession>
<evidence type="ECO:0000313" key="2">
    <source>
        <dbReference type="Proteomes" id="UP000499080"/>
    </source>
</evidence>
<proteinExistence type="predicted"/>
<comment type="caution">
    <text evidence="1">The sequence shown here is derived from an EMBL/GenBank/DDBJ whole genome shotgun (WGS) entry which is preliminary data.</text>
</comment>
<sequence>MIIHASRGATIVYHTSEDRDHSISPPKVAIVSECDIYTPPEVGYTPRSRTMVITPPEGRSHVYHARRGRDHGYHRRGRDHGCHTSRRGATMVIHTRGIRDHGYHLQRVATMVITHLRGVATMIITTSRDGVFLRVDHELSHQVRILSPEEFAASIYHTSRESRP</sequence>
<evidence type="ECO:0000313" key="1">
    <source>
        <dbReference type="EMBL" id="GBN32548.1"/>
    </source>
</evidence>
<protein>
    <submittedName>
        <fullName evidence="1">Uncharacterized protein</fullName>
    </submittedName>
</protein>
<gene>
    <name evidence="1" type="ORF">AVEN_169748_1</name>
</gene>
<dbReference type="Proteomes" id="UP000499080">
    <property type="component" value="Unassembled WGS sequence"/>
</dbReference>
<organism evidence="1 2">
    <name type="scientific">Araneus ventricosus</name>
    <name type="common">Orbweaver spider</name>
    <name type="synonym">Epeira ventricosa</name>
    <dbReference type="NCBI Taxonomy" id="182803"/>
    <lineage>
        <taxon>Eukaryota</taxon>
        <taxon>Metazoa</taxon>
        <taxon>Ecdysozoa</taxon>
        <taxon>Arthropoda</taxon>
        <taxon>Chelicerata</taxon>
        <taxon>Arachnida</taxon>
        <taxon>Araneae</taxon>
        <taxon>Araneomorphae</taxon>
        <taxon>Entelegynae</taxon>
        <taxon>Araneoidea</taxon>
        <taxon>Araneidae</taxon>
        <taxon>Araneus</taxon>
    </lineage>
</organism>